<sequence length="265" mass="30834">MKLAHLFKYSFACIFATLSIAMTQQQNTQSSVQVIEEVNFKPHMVEHLIKGCPENSKCSKETGKTSEKFKEVFTNGSLKEKKIFVKEFGLPFTFWTTTVSQDSVITYQSRCIHHKTEKDKFGKVLVERQEIYEGIRFTKNINEITSFHGVILNQMIKEGSNKTYFIPRSTIPFFTNGDDLFFRQEFREVDYAMKLSPNKGSTATYISLATKKFPNKEILNTSCSKELVDKFKKINKSGIYQSAYCKMIYDTKEKKYHRYIFGWSC</sequence>
<keyword evidence="1" id="KW-0732">Signal</keyword>
<dbReference type="Proteomes" id="UP000443582">
    <property type="component" value="Unassembled WGS sequence"/>
</dbReference>
<dbReference type="RefSeq" id="WP_133296980.1">
    <property type="nucleotide sequence ID" value="NZ_QDKL01000003.1"/>
</dbReference>
<dbReference type="EMBL" id="QDKL01000003">
    <property type="protein sequence ID" value="RZF21061.1"/>
    <property type="molecule type" value="Genomic_DNA"/>
</dbReference>
<evidence type="ECO:0000256" key="1">
    <source>
        <dbReference type="SAM" id="SignalP"/>
    </source>
</evidence>
<comment type="caution">
    <text evidence="2">The sequence shown here is derived from an EMBL/GenBank/DDBJ whole genome shotgun (WGS) entry which is preliminary data.</text>
</comment>
<feature type="chain" id="PRO_5047467950" evidence="1">
    <location>
        <begin position="22"/>
        <end position="265"/>
    </location>
</feature>
<gene>
    <name evidence="2" type="ORF">DAY19_13865</name>
</gene>
<proteinExistence type="predicted"/>
<organism evidence="2 3">
    <name type="scientific">Halobacteriovorax vibrionivorans</name>
    <dbReference type="NCBI Taxonomy" id="2152716"/>
    <lineage>
        <taxon>Bacteria</taxon>
        <taxon>Pseudomonadati</taxon>
        <taxon>Bdellovibrionota</taxon>
        <taxon>Bacteriovoracia</taxon>
        <taxon>Bacteriovoracales</taxon>
        <taxon>Halobacteriovoraceae</taxon>
        <taxon>Halobacteriovorax</taxon>
    </lineage>
</organism>
<evidence type="ECO:0000313" key="2">
    <source>
        <dbReference type="EMBL" id="RZF21061.1"/>
    </source>
</evidence>
<protein>
    <submittedName>
        <fullName evidence="2">Uncharacterized protein</fullName>
    </submittedName>
</protein>
<reference evidence="3" key="1">
    <citation type="journal article" date="2019" name="Int. J. Syst. Evol. Microbiol.">
        <title>Halobacteriovorax valvorus sp. nov., a novel prokaryotic predator isolated from coastal seawater of China.</title>
        <authorList>
            <person name="Chen M.-X."/>
        </authorList>
    </citation>
    <scope>NUCLEOTIDE SEQUENCE [LARGE SCALE GENOMIC DNA]</scope>
    <source>
        <strain evidence="3">BL9</strain>
    </source>
</reference>
<evidence type="ECO:0000313" key="3">
    <source>
        <dbReference type="Proteomes" id="UP000443582"/>
    </source>
</evidence>
<keyword evidence="3" id="KW-1185">Reference proteome</keyword>
<name>A0ABY0IGV1_9BACT</name>
<feature type="signal peptide" evidence="1">
    <location>
        <begin position="1"/>
        <end position="21"/>
    </location>
</feature>
<accession>A0ABY0IGV1</accession>